<dbReference type="GO" id="GO:0043495">
    <property type="term" value="F:protein-membrane adaptor activity"/>
    <property type="evidence" value="ECO:0007669"/>
    <property type="project" value="TreeGrafter"/>
</dbReference>
<evidence type="ECO:0000256" key="3">
    <source>
        <dbReference type="ARBA" id="ARBA00022989"/>
    </source>
</evidence>
<evidence type="ECO:0000313" key="8">
    <source>
        <dbReference type="Proteomes" id="UP000027073"/>
    </source>
</evidence>
<dbReference type="InParanoid" id="A0A067NF36"/>
<evidence type="ECO:0000256" key="5">
    <source>
        <dbReference type="SAM" id="Phobius"/>
    </source>
</evidence>
<dbReference type="EMBL" id="KL198014">
    <property type="protein sequence ID" value="KDQ22722.1"/>
    <property type="molecule type" value="Genomic_DNA"/>
</dbReference>
<evidence type="ECO:0000259" key="6">
    <source>
        <dbReference type="PROSITE" id="PS51469"/>
    </source>
</evidence>
<gene>
    <name evidence="7" type="ORF">PLEOSDRAFT_163611</name>
</gene>
<dbReference type="PROSITE" id="PS51469">
    <property type="entry name" value="SUN"/>
    <property type="match status" value="1"/>
</dbReference>
<dbReference type="STRING" id="1137138.A0A067NF36"/>
<keyword evidence="3 5" id="KW-1133">Transmembrane helix</keyword>
<evidence type="ECO:0000256" key="4">
    <source>
        <dbReference type="ARBA" id="ARBA00023136"/>
    </source>
</evidence>
<evidence type="ECO:0000313" key="7">
    <source>
        <dbReference type="EMBL" id="KDQ22722.1"/>
    </source>
</evidence>
<evidence type="ECO:0000256" key="2">
    <source>
        <dbReference type="ARBA" id="ARBA00022692"/>
    </source>
</evidence>
<dbReference type="InterPro" id="IPR045119">
    <property type="entry name" value="SUN1-5"/>
</dbReference>
<dbReference type="Proteomes" id="UP000027073">
    <property type="component" value="Unassembled WGS sequence"/>
</dbReference>
<keyword evidence="4 5" id="KW-0472">Membrane</keyword>
<dbReference type="VEuPathDB" id="FungiDB:PLEOSDRAFT_163611"/>
<dbReference type="InterPro" id="IPR012919">
    <property type="entry name" value="SUN_dom"/>
</dbReference>
<dbReference type="AlphaFoldDB" id="A0A067NF36"/>
<evidence type="ECO:0000256" key="1">
    <source>
        <dbReference type="ARBA" id="ARBA00004370"/>
    </source>
</evidence>
<protein>
    <recommendedName>
        <fullName evidence="6">SUN domain-containing protein</fullName>
    </recommendedName>
</protein>
<comment type="subcellular location">
    <subcellularLocation>
        <location evidence="1">Membrane</location>
    </subcellularLocation>
</comment>
<keyword evidence="2 5" id="KW-0812">Transmembrane</keyword>
<dbReference type="GO" id="GO:0034993">
    <property type="term" value="C:meiotic nuclear membrane microtubule tethering complex"/>
    <property type="evidence" value="ECO:0007669"/>
    <property type="project" value="TreeGrafter"/>
</dbReference>
<dbReference type="Pfam" id="PF07738">
    <property type="entry name" value="Sad1_UNC"/>
    <property type="match status" value="2"/>
</dbReference>
<dbReference type="Gene3D" id="2.60.120.260">
    <property type="entry name" value="Galactose-binding domain-like"/>
    <property type="match status" value="1"/>
</dbReference>
<dbReference type="PANTHER" id="PTHR12911:SF8">
    <property type="entry name" value="KLAROID PROTEIN-RELATED"/>
    <property type="match status" value="1"/>
</dbReference>
<dbReference type="HOGENOM" id="CLU_855603_0_0_1"/>
<proteinExistence type="predicted"/>
<dbReference type="PANTHER" id="PTHR12911">
    <property type="entry name" value="SAD1/UNC-84-LIKE PROTEIN-RELATED"/>
    <property type="match status" value="1"/>
</dbReference>
<organism evidence="7 8">
    <name type="scientific">Pleurotus ostreatus (strain PC15)</name>
    <name type="common">Oyster mushroom</name>
    <dbReference type="NCBI Taxonomy" id="1137138"/>
    <lineage>
        <taxon>Eukaryota</taxon>
        <taxon>Fungi</taxon>
        <taxon>Dikarya</taxon>
        <taxon>Basidiomycota</taxon>
        <taxon>Agaricomycotina</taxon>
        <taxon>Agaricomycetes</taxon>
        <taxon>Agaricomycetidae</taxon>
        <taxon>Agaricales</taxon>
        <taxon>Pleurotineae</taxon>
        <taxon>Pleurotaceae</taxon>
        <taxon>Pleurotus</taxon>
    </lineage>
</organism>
<name>A0A067NF36_PLEO1</name>
<reference evidence="8" key="1">
    <citation type="journal article" date="2014" name="Proc. Natl. Acad. Sci. U.S.A.">
        <title>Extensive sampling of basidiomycete genomes demonstrates inadequacy of the white-rot/brown-rot paradigm for wood decay fungi.</title>
        <authorList>
            <person name="Riley R."/>
            <person name="Salamov A.A."/>
            <person name="Brown D.W."/>
            <person name="Nagy L.G."/>
            <person name="Floudas D."/>
            <person name="Held B.W."/>
            <person name="Levasseur A."/>
            <person name="Lombard V."/>
            <person name="Morin E."/>
            <person name="Otillar R."/>
            <person name="Lindquist E.A."/>
            <person name="Sun H."/>
            <person name="LaButti K.M."/>
            <person name="Schmutz J."/>
            <person name="Jabbour D."/>
            <person name="Luo H."/>
            <person name="Baker S.E."/>
            <person name="Pisabarro A.G."/>
            <person name="Walton J.D."/>
            <person name="Blanchette R.A."/>
            <person name="Henrissat B."/>
            <person name="Martin F."/>
            <person name="Cullen D."/>
            <person name="Hibbett D.S."/>
            <person name="Grigoriev I.V."/>
        </authorList>
    </citation>
    <scope>NUCLEOTIDE SEQUENCE [LARGE SCALE GENOMIC DNA]</scope>
    <source>
        <strain evidence="8">PC15</strain>
    </source>
</reference>
<sequence length="325" mass="36119">MCRPTTRHRCTQARTPHDPFSTQRFMIGHNYKKPGKNVKPGDAPNPGGPTWPIAHARRRRPNRCVLQVDFTGPSLVIFLLGLVVVVGIGHNHGYIDRYMWFNVVESSPKPVSDLRDFALVASGATVVGALTSKTYDPKQRRLTPLDKFFLPIELIRTKWAGFDVSKAHLSLPRDAFTDGLIIGRCWEFPGAYGHVGVVLSESIVVTHVSIDHIPRHLLSTSLQNRSPKRIAVWGLVEFPIAMSLPDSRSPYYFSPSASLPPGIPPSDRFVLLADVEYNISSLEHAQFYPIKRPSSPLKIVVFEILSNYGAPTTCLYHAGVHGDPV</sequence>
<feature type="domain" description="SUN" evidence="6">
    <location>
        <begin position="123"/>
        <end position="325"/>
    </location>
</feature>
<accession>A0A067NF36</accession>
<dbReference type="OrthoDB" id="342281at2759"/>
<feature type="transmembrane region" description="Helical" evidence="5">
    <location>
        <begin position="65"/>
        <end position="89"/>
    </location>
</feature>